<proteinExistence type="predicted"/>
<feature type="transmembrane region" description="Helical" evidence="1">
    <location>
        <begin position="21"/>
        <end position="43"/>
    </location>
</feature>
<name>V6LVA3_9EUKA</name>
<keyword evidence="1" id="KW-1133">Transmembrane helix</keyword>
<reference evidence="2" key="1">
    <citation type="journal article" date="2014" name="PLoS Genet.">
        <title>The Genome of Spironucleus salmonicida Highlights a Fish Pathogen Adapted to Fluctuating Environments.</title>
        <authorList>
            <person name="Xu F."/>
            <person name="Jerlstrom-Hultqvist J."/>
            <person name="Einarsson E."/>
            <person name="Astvaldsson A."/>
            <person name="Svard S.G."/>
            <person name="Andersson J.O."/>
        </authorList>
    </citation>
    <scope>NUCLEOTIDE SEQUENCE</scope>
</reference>
<protein>
    <submittedName>
        <fullName evidence="2">Uncharacterized protein</fullName>
    </submittedName>
</protein>
<keyword evidence="1" id="KW-0812">Transmembrane</keyword>
<evidence type="ECO:0000313" key="2">
    <source>
        <dbReference type="EMBL" id="EST44719.1"/>
    </source>
</evidence>
<accession>V6LVA3</accession>
<gene>
    <name evidence="2" type="ORF">SS50377_15432</name>
</gene>
<evidence type="ECO:0000256" key="1">
    <source>
        <dbReference type="SAM" id="Phobius"/>
    </source>
</evidence>
<dbReference type="AlphaFoldDB" id="V6LVA3"/>
<keyword evidence="1" id="KW-0472">Membrane</keyword>
<sequence>MIVLQYNNNYFLFGIRQRIRIFNVSGSWVSDKFLALMTVLLYFQSRNARFLSLGTQWADCRNWERKV</sequence>
<dbReference type="EMBL" id="KI546113">
    <property type="protein sequence ID" value="EST44719.1"/>
    <property type="molecule type" value="Genomic_DNA"/>
</dbReference>
<organism evidence="2">
    <name type="scientific">Spironucleus salmonicida</name>
    <dbReference type="NCBI Taxonomy" id="348837"/>
    <lineage>
        <taxon>Eukaryota</taxon>
        <taxon>Metamonada</taxon>
        <taxon>Diplomonadida</taxon>
        <taxon>Hexamitidae</taxon>
        <taxon>Hexamitinae</taxon>
        <taxon>Spironucleus</taxon>
    </lineage>
</organism>